<dbReference type="AlphaFoldDB" id="L1JD32"/>
<evidence type="ECO:0000313" key="4">
    <source>
        <dbReference type="EMBL" id="EKX46416.1"/>
    </source>
</evidence>
<dbReference type="PROSITE" id="PS50106">
    <property type="entry name" value="PDZ"/>
    <property type="match status" value="1"/>
</dbReference>
<accession>L1JD32</accession>
<evidence type="ECO:0000313" key="5">
    <source>
        <dbReference type="EnsemblProtists" id="EKX46416"/>
    </source>
</evidence>
<feature type="coiled-coil region" evidence="1">
    <location>
        <begin position="85"/>
        <end position="137"/>
    </location>
</feature>
<reference evidence="4 6" key="1">
    <citation type="journal article" date="2012" name="Nature">
        <title>Algal genomes reveal evolutionary mosaicism and the fate of nucleomorphs.</title>
        <authorList>
            <consortium name="DOE Joint Genome Institute"/>
            <person name="Curtis B.A."/>
            <person name="Tanifuji G."/>
            <person name="Burki F."/>
            <person name="Gruber A."/>
            <person name="Irimia M."/>
            <person name="Maruyama S."/>
            <person name="Arias M.C."/>
            <person name="Ball S.G."/>
            <person name="Gile G.H."/>
            <person name="Hirakawa Y."/>
            <person name="Hopkins J.F."/>
            <person name="Kuo A."/>
            <person name="Rensing S.A."/>
            <person name="Schmutz J."/>
            <person name="Symeonidi A."/>
            <person name="Elias M."/>
            <person name="Eveleigh R.J."/>
            <person name="Herman E.K."/>
            <person name="Klute M.J."/>
            <person name="Nakayama T."/>
            <person name="Obornik M."/>
            <person name="Reyes-Prieto A."/>
            <person name="Armbrust E.V."/>
            <person name="Aves S.J."/>
            <person name="Beiko R.G."/>
            <person name="Coutinho P."/>
            <person name="Dacks J.B."/>
            <person name="Durnford D.G."/>
            <person name="Fast N.M."/>
            <person name="Green B.R."/>
            <person name="Grisdale C.J."/>
            <person name="Hempel F."/>
            <person name="Henrissat B."/>
            <person name="Hoppner M.P."/>
            <person name="Ishida K."/>
            <person name="Kim E."/>
            <person name="Koreny L."/>
            <person name="Kroth P.G."/>
            <person name="Liu Y."/>
            <person name="Malik S.B."/>
            <person name="Maier U.G."/>
            <person name="McRose D."/>
            <person name="Mock T."/>
            <person name="Neilson J.A."/>
            <person name="Onodera N.T."/>
            <person name="Poole A.M."/>
            <person name="Pritham E.J."/>
            <person name="Richards T.A."/>
            <person name="Rocap G."/>
            <person name="Roy S.W."/>
            <person name="Sarai C."/>
            <person name="Schaack S."/>
            <person name="Shirato S."/>
            <person name="Slamovits C.H."/>
            <person name="Spencer D.F."/>
            <person name="Suzuki S."/>
            <person name="Worden A.Z."/>
            <person name="Zauner S."/>
            <person name="Barry K."/>
            <person name="Bell C."/>
            <person name="Bharti A.K."/>
            <person name="Crow J.A."/>
            <person name="Grimwood J."/>
            <person name="Kramer R."/>
            <person name="Lindquist E."/>
            <person name="Lucas S."/>
            <person name="Salamov A."/>
            <person name="McFadden G.I."/>
            <person name="Lane C.E."/>
            <person name="Keeling P.J."/>
            <person name="Gray M.W."/>
            <person name="Grigoriev I.V."/>
            <person name="Archibald J.M."/>
        </authorList>
    </citation>
    <scope>NUCLEOTIDE SEQUENCE</scope>
    <source>
        <strain evidence="4 6">CCMP2712</strain>
    </source>
</reference>
<keyword evidence="6" id="KW-1185">Reference proteome</keyword>
<dbReference type="Gene3D" id="1.10.287.1490">
    <property type="match status" value="1"/>
</dbReference>
<feature type="domain" description="PDZ" evidence="3">
    <location>
        <begin position="1"/>
        <end position="78"/>
    </location>
</feature>
<proteinExistence type="predicted"/>
<dbReference type="Gene3D" id="2.30.42.10">
    <property type="match status" value="1"/>
</dbReference>
<evidence type="ECO:0000313" key="6">
    <source>
        <dbReference type="Proteomes" id="UP000011087"/>
    </source>
</evidence>
<dbReference type="InterPro" id="IPR001478">
    <property type="entry name" value="PDZ"/>
</dbReference>
<gene>
    <name evidence="4" type="ORF">GUITHDRAFT_138169</name>
</gene>
<dbReference type="PaxDb" id="55529-EKX46416"/>
<protein>
    <recommendedName>
        <fullName evidence="3">PDZ domain-containing protein</fullName>
    </recommendedName>
</protein>
<dbReference type="KEGG" id="gtt:GUITHDRAFT_138169"/>
<evidence type="ECO:0000256" key="1">
    <source>
        <dbReference type="SAM" id="Coils"/>
    </source>
</evidence>
<dbReference type="RefSeq" id="XP_005833396.1">
    <property type="nucleotide sequence ID" value="XM_005833339.1"/>
</dbReference>
<evidence type="ECO:0000259" key="3">
    <source>
        <dbReference type="PROSITE" id="PS50106"/>
    </source>
</evidence>
<dbReference type="Proteomes" id="UP000011087">
    <property type="component" value="Unassembled WGS sequence"/>
</dbReference>
<reference evidence="5" key="3">
    <citation type="submission" date="2016-03" db="UniProtKB">
        <authorList>
            <consortium name="EnsemblProtists"/>
        </authorList>
    </citation>
    <scope>IDENTIFICATION</scope>
</reference>
<name>L1JD32_GUITC</name>
<dbReference type="InterPro" id="IPR036034">
    <property type="entry name" value="PDZ_sf"/>
</dbReference>
<dbReference type="SUPFAM" id="SSF50156">
    <property type="entry name" value="PDZ domain-like"/>
    <property type="match status" value="1"/>
</dbReference>
<dbReference type="STRING" id="905079.L1JD32"/>
<dbReference type="GeneID" id="17303120"/>
<feature type="coiled-coil region" evidence="1">
    <location>
        <begin position="220"/>
        <end position="349"/>
    </location>
</feature>
<evidence type="ECO:0000256" key="2">
    <source>
        <dbReference type="SAM" id="MobiDB-lite"/>
    </source>
</evidence>
<dbReference type="EMBL" id="JH992994">
    <property type="protein sequence ID" value="EKX46416.1"/>
    <property type="molecule type" value="Genomic_DNA"/>
</dbReference>
<reference evidence="6" key="2">
    <citation type="submission" date="2012-11" db="EMBL/GenBank/DDBJ databases">
        <authorList>
            <person name="Kuo A."/>
            <person name="Curtis B.A."/>
            <person name="Tanifuji G."/>
            <person name="Burki F."/>
            <person name="Gruber A."/>
            <person name="Irimia M."/>
            <person name="Maruyama S."/>
            <person name="Arias M.C."/>
            <person name="Ball S.G."/>
            <person name="Gile G.H."/>
            <person name="Hirakawa Y."/>
            <person name="Hopkins J.F."/>
            <person name="Rensing S.A."/>
            <person name="Schmutz J."/>
            <person name="Symeonidi A."/>
            <person name="Elias M."/>
            <person name="Eveleigh R.J."/>
            <person name="Herman E.K."/>
            <person name="Klute M.J."/>
            <person name="Nakayama T."/>
            <person name="Obornik M."/>
            <person name="Reyes-Prieto A."/>
            <person name="Armbrust E.V."/>
            <person name="Aves S.J."/>
            <person name="Beiko R.G."/>
            <person name="Coutinho P."/>
            <person name="Dacks J.B."/>
            <person name="Durnford D.G."/>
            <person name="Fast N.M."/>
            <person name="Green B.R."/>
            <person name="Grisdale C."/>
            <person name="Hempe F."/>
            <person name="Henrissat B."/>
            <person name="Hoppner M.P."/>
            <person name="Ishida K.-I."/>
            <person name="Kim E."/>
            <person name="Koreny L."/>
            <person name="Kroth P.G."/>
            <person name="Liu Y."/>
            <person name="Malik S.-B."/>
            <person name="Maier U.G."/>
            <person name="McRose D."/>
            <person name="Mock T."/>
            <person name="Neilson J.A."/>
            <person name="Onodera N.T."/>
            <person name="Poole A.M."/>
            <person name="Pritham E.J."/>
            <person name="Richards T.A."/>
            <person name="Rocap G."/>
            <person name="Roy S.W."/>
            <person name="Sarai C."/>
            <person name="Schaack S."/>
            <person name="Shirato S."/>
            <person name="Slamovits C.H."/>
            <person name="Spencer D.F."/>
            <person name="Suzuki S."/>
            <person name="Worden A.Z."/>
            <person name="Zauner S."/>
            <person name="Barry K."/>
            <person name="Bell C."/>
            <person name="Bharti A.K."/>
            <person name="Crow J.A."/>
            <person name="Grimwood J."/>
            <person name="Kramer R."/>
            <person name="Lindquist E."/>
            <person name="Lucas S."/>
            <person name="Salamov A."/>
            <person name="McFadden G.I."/>
            <person name="Lane C.E."/>
            <person name="Keeling P.J."/>
            <person name="Gray M.W."/>
            <person name="Grigoriev I.V."/>
            <person name="Archibald J.M."/>
        </authorList>
    </citation>
    <scope>NUCLEOTIDE SEQUENCE</scope>
    <source>
        <strain evidence="6">CCMP2712</strain>
    </source>
</reference>
<feature type="coiled-coil region" evidence="1">
    <location>
        <begin position="378"/>
        <end position="450"/>
    </location>
</feature>
<dbReference type="EnsemblProtists" id="EKX46416">
    <property type="protein sequence ID" value="EKX46416"/>
    <property type="gene ID" value="GUITHDRAFT_138169"/>
</dbReference>
<dbReference type="OMA" id="HEKRYHA"/>
<dbReference type="SUPFAM" id="SSF57997">
    <property type="entry name" value="Tropomyosin"/>
    <property type="match status" value="1"/>
</dbReference>
<feature type="region of interest" description="Disordered" evidence="2">
    <location>
        <begin position="600"/>
        <end position="620"/>
    </location>
</feature>
<keyword evidence="1" id="KW-0175">Coiled coil</keyword>
<dbReference type="HOGENOM" id="CLU_441097_0_0_1"/>
<organism evidence="4">
    <name type="scientific">Guillardia theta (strain CCMP2712)</name>
    <name type="common">Cryptophyte</name>
    <dbReference type="NCBI Taxonomy" id="905079"/>
    <lineage>
        <taxon>Eukaryota</taxon>
        <taxon>Cryptophyceae</taxon>
        <taxon>Pyrenomonadales</taxon>
        <taxon>Geminigeraceae</taxon>
        <taxon>Guillardia</taxon>
    </lineage>
</organism>
<sequence>MIEIADATGATNHGIGVVLANQELENGVRITAVQPGQGAWATNAFAPGDVITKIGDLLCAGMSITSIEKLLRGVAGTVVKGAQERDELKNKLNAVIAEMEHIQSDNKMQMEKLKHELEAMKLVNNKTEENLKNEVNAHSQTKKTLDDTRASMSKAEGTIKAQEAIIKSNVKIHEDLKADLMKLRDANDLLQQKLITQSIFDQEKSREQAETREKRAQDALLAEVEKTKSLEKRRQELEKDVNDLRNKFSSQGDLIKPEMDALKTKLQEKEKSHENAKKNIEELQKELKDLSSKLSLNTTEYKSLMDKNSSLNEEIRSLKDSLEKCRRELNEVKEVKSKLSSERDMLKAKLTSNESELKTTKDKFAENSKKLQSQSTSLQETSQTLTKTQADLKAAQSSLQTWQKKAEDAEKKVVKLQADMQSKTLEANSLEAENKELRKVKEKHEALSKDVSSIRSDCTKAKQLQELTRWWKDADVKCTRALATHDKLKEDLEKVISERNDLMKKFTSVEQTMTSKIAELLRDHKEKVKRGLTSSPVGLTALKVWELNQVNMSLEADLKRYLALPDECGVGMRIDEIMKSYVPGGPSVRQIRVMALTPGLSADMSGSRSREGEGEEAVDG</sequence>